<evidence type="ECO:0000313" key="3">
    <source>
        <dbReference type="Proteomes" id="UP000762676"/>
    </source>
</evidence>
<feature type="chain" id="PRO_5043562444" description="Secreted protein" evidence="1">
    <location>
        <begin position="25"/>
        <end position="99"/>
    </location>
</feature>
<organism evidence="2 3">
    <name type="scientific">Elysia marginata</name>
    <dbReference type="NCBI Taxonomy" id="1093978"/>
    <lineage>
        <taxon>Eukaryota</taxon>
        <taxon>Metazoa</taxon>
        <taxon>Spiralia</taxon>
        <taxon>Lophotrochozoa</taxon>
        <taxon>Mollusca</taxon>
        <taxon>Gastropoda</taxon>
        <taxon>Heterobranchia</taxon>
        <taxon>Euthyneura</taxon>
        <taxon>Panpulmonata</taxon>
        <taxon>Sacoglossa</taxon>
        <taxon>Placobranchoidea</taxon>
        <taxon>Plakobranchidae</taxon>
        <taxon>Elysia</taxon>
    </lineage>
</organism>
<gene>
    <name evidence="2" type="ORF">ElyMa_003683200</name>
</gene>
<evidence type="ECO:0008006" key="4">
    <source>
        <dbReference type="Google" id="ProtNLM"/>
    </source>
</evidence>
<evidence type="ECO:0000313" key="2">
    <source>
        <dbReference type="EMBL" id="GFR66491.1"/>
    </source>
</evidence>
<keyword evidence="1" id="KW-0732">Signal</keyword>
<dbReference type="Proteomes" id="UP000762676">
    <property type="component" value="Unassembled WGS sequence"/>
</dbReference>
<proteinExistence type="predicted"/>
<sequence>MATVLWGAKGVVLLLLDILPKGQCTNAAEYYITLDASKMQCVSKDLDSWEWVLCISSILQPLIRQTLHSNGCSASVGKFFLILPTVQTLHPLIFICCDH</sequence>
<name>A0AAV4F122_9GAST</name>
<evidence type="ECO:0000256" key="1">
    <source>
        <dbReference type="SAM" id="SignalP"/>
    </source>
</evidence>
<dbReference type="AlphaFoldDB" id="A0AAV4F122"/>
<dbReference type="EMBL" id="BMAT01007546">
    <property type="protein sequence ID" value="GFR66491.1"/>
    <property type="molecule type" value="Genomic_DNA"/>
</dbReference>
<comment type="caution">
    <text evidence="2">The sequence shown here is derived from an EMBL/GenBank/DDBJ whole genome shotgun (WGS) entry which is preliminary data.</text>
</comment>
<accession>A0AAV4F122</accession>
<keyword evidence="3" id="KW-1185">Reference proteome</keyword>
<reference evidence="2 3" key="1">
    <citation type="journal article" date="2021" name="Elife">
        <title>Chloroplast acquisition without the gene transfer in kleptoplastic sea slugs, Plakobranchus ocellatus.</title>
        <authorList>
            <person name="Maeda T."/>
            <person name="Takahashi S."/>
            <person name="Yoshida T."/>
            <person name="Shimamura S."/>
            <person name="Takaki Y."/>
            <person name="Nagai Y."/>
            <person name="Toyoda A."/>
            <person name="Suzuki Y."/>
            <person name="Arimoto A."/>
            <person name="Ishii H."/>
            <person name="Satoh N."/>
            <person name="Nishiyama T."/>
            <person name="Hasebe M."/>
            <person name="Maruyama T."/>
            <person name="Minagawa J."/>
            <person name="Obokata J."/>
            <person name="Shigenobu S."/>
        </authorList>
    </citation>
    <scope>NUCLEOTIDE SEQUENCE [LARGE SCALE GENOMIC DNA]</scope>
</reference>
<protein>
    <recommendedName>
        <fullName evidence="4">Secreted protein</fullName>
    </recommendedName>
</protein>
<feature type="signal peptide" evidence="1">
    <location>
        <begin position="1"/>
        <end position="24"/>
    </location>
</feature>